<gene>
    <name evidence="4" type="primary">PPR</name>
</gene>
<evidence type="ECO:0000256" key="2">
    <source>
        <dbReference type="PROSITE-ProRule" id="PRU00708"/>
    </source>
</evidence>
<evidence type="ECO:0000256" key="1">
    <source>
        <dbReference type="ARBA" id="ARBA00007626"/>
    </source>
</evidence>
<dbReference type="Pfam" id="PF01535">
    <property type="entry name" value="PPR"/>
    <property type="match status" value="1"/>
</dbReference>
<accession>H6VLD1</accession>
<sequence>MSLRLRPPALRLPPRPRPLPALPRSSSTVARHDHPARLASLLDKVSSRAPLAIHTHYPALVDEVKLLRASSPGSQPPVARPQVVELLETLAASARPPDLQRIDQILDELTPVFGIEPSIDIYSAIITQLVKRAGPQTVLRWLQSMPTRPGHFSPTLEHYHLFLEAILRSPSPSFKFMRNLVLTMRNAGCKPTNETFIILIRARWILAAQEEKVPHLIVFNTLLDDMKREGLRFNAEIAQLLYEGYANQGMIAYADQIEATYRAQFPDDHTPVHEKVDTWSLRISRIAQSHGIKAAISQFRSLSKQGCQLTPPIVKAIIRHSRNLNDLNVLRTELGIEPTVAHYSILISNSTRTGHVQEAIKIYEDARAAGIQPDAGLVAPLIKALCRAAAKPPTDAALDQALSFYHHLVESTPIEPSTDKTSYNEHSVGPDANIYQNLLRGLASSPNNTKYLPVARSLLNDMEARGISPTDSITASSIVVLLMKQASDRGEALSIYRKLSSALDEKGYAIVLNAFCKLSFGDHTHAQIPSLTEYFGIVKDMRRRNLPITAEVYTIILHQIASIATQLKFDDDEETIRFRDHLITTTRRTHDLLTLDASISPDAHLFNQLMDTYQRLGCFGDSYRVWDMMYLSGRFDHISVSIILDACGYAKAWQLAKQICTKLFNDGFRFSLHNWNTWLECLCRVGRLNDAVRTACIDMIKAGQSDGIRPNVESARILLKFARKANQEDEVLSRLKDYLPELWASLPEDLRNGRV</sequence>
<feature type="repeat" description="PPR" evidence="2">
    <location>
        <begin position="339"/>
        <end position="373"/>
    </location>
</feature>
<dbReference type="PANTHER" id="PTHR46128">
    <property type="entry name" value="MITOCHONDRIAL GROUP I INTRON SPLICING FACTOR CCM1"/>
    <property type="match status" value="1"/>
</dbReference>
<protein>
    <submittedName>
        <fullName evidence="4">Pentatricopeptide repeat containing protein</fullName>
    </submittedName>
</protein>
<dbReference type="InterPro" id="IPR002885">
    <property type="entry name" value="PPR_rpt"/>
</dbReference>
<feature type="compositionally biased region" description="Pro residues" evidence="3">
    <location>
        <begin position="10"/>
        <end position="21"/>
    </location>
</feature>
<proteinExistence type="inferred from homology"/>
<reference evidence="4" key="1">
    <citation type="submission" date="2011-10" db="EMBL/GenBank/DDBJ databases">
        <title>Cloning of mip and mating type gene from Volvariella volvacea.</title>
        <authorList>
            <person name="Xie B.G."/>
            <person name="Bai S.Z."/>
            <person name="Chen B.Z."/>
            <person name="Gui F."/>
            <person name="Deng Y.J."/>
        </authorList>
    </citation>
    <scope>NUCLEOTIDE SEQUENCE</scope>
    <source>
        <strain evidence="4">PYd21</strain>
    </source>
</reference>
<dbReference type="PROSITE" id="PS51375">
    <property type="entry name" value="PPR"/>
    <property type="match status" value="1"/>
</dbReference>
<dbReference type="PANTHER" id="PTHR46128:SF329">
    <property type="entry name" value="MITOCHONDRIAL GROUP I INTRON SPLICING FACTOR DMR1"/>
    <property type="match status" value="1"/>
</dbReference>
<feature type="region of interest" description="Disordered" evidence="3">
    <location>
        <begin position="1"/>
        <end position="30"/>
    </location>
</feature>
<dbReference type="InterPro" id="IPR011990">
    <property type="entry name" value="TPR-like_helical_dom_sf"/>
</dbReference>
<dbReference type="NCBIfam" id="TIGR00756">
    <property type="entry name" value="PPR"/>
    <property type="match status" value="1"/>
</dbReference>
<evidence type="ECO:0000256" key="3">
    <source>
        <dbReference type="SAM" id="MobiDB-lite"/>
    </source>
</evidence>
<evidence type="ECO:0000313" key="4">
    <source>
        <dbReference type="EMBL" id="AFB35529.1"/>
    </source>
</evidence>
<comment type="similarity">
    <text evidence="1">Belongs to the PPR family. P subfamily.</text>
</comment>
<dbReference type="AlphaFoldDB" id="H6VLD1"/>
<dbReference type="Gene3D" id="1.25.40.10">
    <property type="entry name" value="Tetratricopeptide repeat domain"/>
    <property type="match status" value="4"/>
</dbReference>
<name>H6VLD1_9AGAR</name>
<dbReference type="InterPro" id="IPR050872">
    <property type="entry name" value="PPR_P_subfamily"/>
</dbReference>
<organism evidence="4">
    <name type="scientific">Volvariella volvacea</name>
    <dbReference type="NCBI Taxonomy" id="36659"/>
    <lineage>
        <taxon>Eukaryota</taxon>
        <taxon>Fungi</taxon>
        <taxon>Dikarya</taxon>
        <taxon>Basidiomycota</taxon>
        <taxon>Agaricomycotina</taxon>
        <taxon>Agaricomycetes</taxon>
        <taxon>Agaricomycetidae</taxon>
        <taxon>Agaricales</taxon>
        <taxon>Pluteineae</taxon>
        <taxon>Pluteaceae</taxon>
        <taxon>Volvariella</taxon>
    </lineage>
</organism>
<dbReference type="EMBL" id="JN830960">
    <property type="protein sequence ID" value="AFB35529.1"/>
    <property type="molecule type" value="Genomic_DNA"/>
</dbReference>